<dbReference type="Gene3D" id="3.20.20.140">
    <property type="entry name" value="Metal-dependent hydrolases"/>
    <property type="match status" value="1"/>
</dbReference>
<dbReference type="AlphaFoldDB" id="A0A0R1NZT3"/>
<dbReference type="Pfam" id="PF07969">
    <property type="entry name" value="Amidohydro_3"/>
    <property type="match status" value="1"/>
</dbReference>
<evidence type="ECO:0000313" key="3">
    <source>
        <dbReference type="Proteomes" id="UP000051439"/>
    </source>
</evidence>
<comment type="caution">
    <text evidence="2">The sequence shown here is derived from an EMBL/GenBank/DDBJ whole genome shotgun (WGS) entry which is preliminary data.</text>
</comment>
<dbReference type="PANTHER" id="PTHR22642">
    <property type="entry name" value="IMIDAZOLONEPROPIONASE"/>
    <property type="match status" value="1"/>
</dbReference>
<evidence type="ECO:0000313" key="2">
    <source>
        <dbReference type="EMBL" id="KRL23066.1"/>
    </source>
</evidence>
<dbReference type="InterPro" id="IPR032466">
    <property type="entry name" value="Metal_Hydrolase"/>
</dbReference>
<dbReference type="GO" id="GO:0016810">
    <property type="term" value="F:hydrolase activity, acting on carbon-nitrogen (but not peptide) bonds"/>
    <property type="evidence" value="ECO:0007669"/>
    <property type="project" value="InterPro"/>
</dbReference>
<dbReference type="InterPro" id="IPR013108">
    <property type="entry name" value="Amidohydro_3"/>
</dbReference>
<name>A0A0R1NZT3_9LACO</name>
<dbReference type="SUPFAM" id="SSF51338">
    <property type="entry name" value="Composite domain of metallo-dependent hydrolases"/>
    <property type="match status" value="1"/>
</dbReference>
<sequence length="523" mass="57009">MPTFINANIFLGLDTSSFATAMTVTNGQITWIGNTNTVSDPTAIDLRGQTVLPGLIDVHTHPKYIADALHGVACTPPNVNSIAEMKTALRQSPQFGKGKKVWIEGWGFDETKLAEHRTPTVNDLDDVSTTQPIFIYRSDCHSSVGNSKALELAGISRDTSDPKGGFIGHFADGRPNGYMKEVAASQLLIRAKSAQSFAGDVENMVASSDHYLANGIVAIGEMMGRKKPTDSFKLYQAAVEAGFKPKTAIYYVYDEVAEDKALQPTSEEQLRIAGIKVFMDGSISGETADNQVPYPNGQTGVAITNAAKLHQAVDYARQHHLQVAVHAMGDAAIQLVLNVTRELAPWLEDRPAIRIEHASILSDQMLHQINEATMTYALVTQPIFFFAEDESYRQYLSPAQFKLIYRDRSMLASKAAFALSSDAPCTPWAEPDSPFVNIYAAVTRKAANGDLVNPAESISVPEAVLAYTNWPAKIGGFKHNGTLQPGMAADFIVLDRNIFSIPAEGLKDVRVKETWLNGRKVFG</sequence>
<keyword evidence="3" id="KW-1185">Reference proteome</keyword>
<evidence type="ECO:0000259" key="1">
    <source>
        <dbReference type="Pfam" id="PF07969"/>
    </source>
</evidence>
<organism evidence="2 3">
    <name type="scientific">Lentilactobacillus kisonensis DSM 19906 = JCM 15041</name>
    <dbReference type="NCBI Taxonomy" id="1423766"/>
    <lineage>
        <taxon>Bacteria</taxon>
        <taxon>Bacillati</taxon>
        <taxon>Bacillota</taxon>
        <taxon>Bacilli</taxon>
        <taxon>Lactobacillales</taxon>
        <taxon>Lactobacillaceae</taxon>
        <taxon>Lentilactobacillus</taxon>
    </lineage>
</organism>
<dbReference type="InterPro" id="IPR011059">
    <property type="entry name" value="Metal-dep_hydrolase_composite"/>
</dbReference>
<reference evidence="2 3" key="1">
    <citation type="journal article" date="2015" name="Genome Announc.">
        <title>Expanding the biotechnology potential of lactobacilli through comparative genomics of 213 strains and associated genera.</title>
        <authorList>
            <person name="Sun Z."/>
            <person name="Harris H.M."/>
            <person name="McCann A."/>
            <person name="Guo C."/>
            <person name="Argimon S."/>
            <person name="Zhang W."/>
            <person name="Yang X."/>
            <person name="Jeffery I.B."/>
            <person name="Cooney J.C."/>
            <person name="Kagawa T.F."/>
            <person name="Liu W."/>
            <person name="Song Y."/>
            <person name="Salvetti E."/>
            <person name="Wrobel A."/>
            <person name="Rasinkangas P."/>
            <person name="Parkhill J."/>
            <person name="Rea M.C."/>
            <person name="O'Sullivan O."/>
            <person name="Ritari J."/>
            <person name="Douillard F.P."/>
            <person name="Paul Ross R."/>
            <person name="Yang R."/>
            <person name="Briner A.E."/>
            <person name="Felis G.E."/>
            <person name="de Vos W.M."/>
            <person name="Barrangou R."/>
            <person name="Klaenhammer T.R."/>
            <person name="Caufield P.W."/>
            <person name="Cui Y."/>
            <person name="Zhang H."/>
            <person name="O'Toole P.W."/>
        </authorList>
    </citation>
    <scope>NUCLEOTIDE SEQUENCE [LARGE SCALE GENOMIC DNA]</scope>
    <source>
        <strain evidence="2 3">DSM 19906</strain>
    </source>
</reference>
<dbReference type="Gene3D" id="2.30.40.10">
    <property type="entry name" value="Urease, subunit C, domain 1"/>
    <property type="match status" value="1"/>
</dbReference>
<dbReference type="PANTHER" id="PTHR22642:SF2">
    <property type="entry name" value="PROTEIN LONG AFTER FAR-RED 3"/>
    <property type="match status" value="1"/>
</dbReference>
<dbReference type="InterPro" id="IPR033932">
    <property type="entry name" value="YtcJ-like"/>
</dbReference>
<keyword evidence="2" id="KW-0378">Hydrolase</keyword>
<dbReference type="Proteomes" id="UP000051439">
    <property type="component" value="Unassembled WGS sequence"/>
</dbReference>
<dbReference type="PATRIC" id="fig|1423766.4.peg.1137"/>
<dbReference type="RefSeq" id="WP_056949121.1">
    <property type="nucleotide sequence ID" value="NZ_AZEB01000002.1"/>
</dbReference>
<dbReference type="CDD" id="cd01300">
    <property type="entry name" value="YtcJ_like"/>
    <property type="match status" value="1"/>
</dbReference>
<protein>
    <submittedName>
        <fullName evidence="2">Amidohydrolase family protein</fullName>
    </submittedName>
</protein>
<dbReference type="EMBL" id="AZEB01000002">
    <property type="protein sequence ID" value="KRL23066.1"/>
    <property type="molecule type" value="Genomic_DNA"/>
</dbReference>
<proteinExistence type="predicted"/>
<gene>
    <name evidence="2" type="ORF">FC98_GL001102</name>
</gene>
<accession>A0A0R1NZT3</accession>
<dbReference type="Gene3D" id="3.10.310.70">
    <property type="match status" value="1"/>
</dbReference>
<feature type="domain" description="Amidohydrolase 3" evidence="1">
    <location>
        <begin position="43"/>
        <end position="522"/>
    </location>
</feature>
<dbReference type="SUPFAM" id="SSF51556">
    <property type="entry name" value="Metallo-dependent hydrolases"/>
    <property type="match status" value="1"/>
</dbReference>